<feature type="domain" description="NFACT RNA-binding" evidence="3">
    <location>
        <begin position="21"/>
        <end position="126"/>
    </location>
</feature>
<reference evidence="5" key="4">
    <citation type="submission" date="2017-11" db="EMBL/GenBank/DDBJ databases">
        <title>Candida auris genome assembly and annotation.</title>
        <authorList>
            <person name="Munoz J.F."/>
            <person name="Gade L.G."/>
            <person name="Chow N.A."/>
            <person name="Litvintseva A.P."/>
            <person name="Loparev V.N."/>
            <person name="Cuomo C.A."/>
        </authorList>
    </citation>
    <scope>NUCLEOTIDE SEQUENCE</scope>
    <source>
        <strain evidence="5">B8441</strain>
    </source>
</reference>
<evidence type="ECO:0000313" key="5">
    <source>
        <dbReference type="EMBL" id="PIS51425.1"/>
    </source>
</evidence>
<keyword evidence="2" id="KW-0175">Coiled coil</keyword>
<dbReference type="VEuPathDB" id="FungiDB:QG37_05132"/>
<feature type="coiled-coil region" evidence="2">
    <location>
        <begin position="161"/>
        <end position="199"/>
    </location>
</feature>
<accession>A0A2H0ZLB3</accession>
<protein>
    <recommendedName>
        <fullName evidence="3">NFACT RNA-binding domain-containing protein</fullName>
    </recommendedName>
</protein>
<dbReference type="EMBL" id="CP076749">
    <property type="protein sequence ID" value="QWW22195.1"/>
    <property type="molecule type" value="Genomic_DNA"/>
</dbReference>
<evidence type="ECO:0000313" key="6">
    <source>
        <dbReference type="EMBL" id="QWW22195.1"/>
    </source>
</evidence>
<dbReference type="VEuPathDB" id="FungiDB:CJI97_003077"/>
<dbReference type="VEuPathDB" id="FungiDB:CJJ07_005125"/>
<dbReference type="VEuPathDB" id="FungiDB:CJJ09_001099"/>
<dbReference type="AlphaFoldDB" id="A0A2H0ZLB3"/>
<organism evidence="5">
    <name type="scientific">Candidozyma auris</name>
    <name type="common">Yeast</name>
    <name type="synonym">Candida auris</name>
    <dbReference type="NCBI Taxonomy" id="498019"/>
    <lineage>
        <taxon>Eukaryota</taxon>
        <taxon>Fungi</taxon>
        <taxon>Dikarya</taxon>
        <taxon>Ascomycota</taxon>
        <taxon>Saccharomycotina</taxon>
        <taxon>Pichiomycetes</taxon>
        <taxon>Metschnikowiaceae</taxon>
        <taxon>Candidozyma</taxon>
    </lineage>
</organism>
<sequence length="231" mass="27277">MVYIFKAKVQTEADDFALTDEDSKYVIYMGRDKVENDILLKKSHPKNIWFHVDKHSSAHLYVQLSVEQQAQKFEDLKLEDDLLTQIGQLTKANSIKANKLNNISIIYTPVDNLRSDGSMDIGTVTFINPKKVKRIHVAKKENPILNKLNKTKTEVSTEQFSKEQDELMKNWKRQKKDLERQMEQEKLELAKRFEEEKKTKEDPYASLFSEENLRASSNEFRNENWVEEEFW</sequence>
<evidence type="ECO:0000259" key="3">
    <source>
        <dbReference type="Pfam" id="PF05670"/>
    </source>
</evidence>
<dbReference type="Proteomes" id="UP000825438">
    <property type="component" value="Chromosome I"/>
</dbReference>
<dbReference type="EMBL" id="LGST01000035">
    <property type="protein sequence ID" value="KND98148.1"/>
    <property type="molecule type" value="Genomic_DNA"/>
</dbReference>
<accession>A0A0L0NVV8</accession>
<comment type="similarity">
    <text evidence="1">Belongs to the CCDC25 family.</text>
</comment>
<dbReference type="OMA" id="YHDEKAV"/>
<evidence type="ECO:0000256" key="2">
    <source>
        <dbReference type="SAM" id="Coils"/>
    </source>
</evidence>
<reference evidence="5" key="3">
    <citation type="journal article" date="2017" name="Clin. Infect. Dis.">
        <title>Simultaneous emergence of multidrug-resistant Candida auris on 3 continents confirmed by whole-genome sequencing and epidemiological analyses.</title>
        <authorList>
            <person name="Lockhart S.R."/>
            <person name="Etienne K.A."/>
            <person name="Vallabhaneni S."/>
            <person name="Farooqi J."/>
            <person name="Chowdhary A."/>
            <person name="Govender N.P."/>
            <person name="Colombo A.L."/>
            <person name="Calvo B."/>
            <person name="Cuomo C.A."/>
            <person name="Desjardins C.A."/>
            <person name="Berkow E.L."/>
            <person name="Castanheira M."/>
            <person name="Magobo R.E."/>
            <person name="Jabeen K."/>
            <person name="Asghar R.J."/>
            <person name="Meis J.F."/>
            <person name="Jackson B."/>
            <person name="Chiller T."/>
            <person name="Litvintseva A.P."/>
        </authorList>
    </citation>
    <scope>NUCLEOTIDE SEQUENCE [LARGE SCALE GENOMIC DNA]</scope>
    <source>
        <strain evidence="5">B8441</strain>
    </source>
</reference>
<name>A0A2H0ZLB3_CANAR</name>
<reference evidence="6" key="5">
    <citation type="submission" date="2021-06" db="EMBL/GenBank/DDBJ databases">
        <title>Candida auris outbreak in lebanese hospital.</title>
        <authorList>
            <person name="Finianos M."/>
        </authorList>
    </citation>
    <scope>NUCLEOTIDE SEQUENCE</scope>
    <source>
        <strain evidence="6">CA7LBN</strain>
    </source>
</reference>
<dbReference type="InterPro" id="IPR008532">
    <property type="entry name" value="NFACT_RNA-bd"/>
</dbReference>
<proteinExistence type="inferred from homology"/>
<evidence type="ECO:0000256" key="1">
    <source>
        <dbReference type="ARBA" id="ARBA00008998"/>
    </source>
</evidence>
<dbReference type="Pfam" id="PF05670">
    <property type="entry name" value="NFACT-R_1"/>
    <property type="match status" value="1"/>
</dbReference>
<dbReference type="PANTHER" id="PTHR13049">
    <property type="entry name" value="DUF814-RELATED"/>
    <property type="match status" value="1"/>
</dbReference>
<evidence type="ECO:0000313" key="4">
    <source>
        <dbReference type="EMBL" id="KND98148.1"/>
    </source>
</evidence>
<gene>
    <name evidence="5" type="ORF">B9J08_003006</name>
    <name evidence="6" type="ORF">CA7LBN_000941</name>
    <name evidence="4" type="ORF">QG37_05132</name>
</gene>
<dbReference type="PANTHER" id="PTHR13049:SF2">
    <property type="entry name" value="COILED-COIL DOMAIN-CONTAINING PROTEIN 25"/>
    <property type="match status" value="1"/>
</dbReference>
<dbReference type="VEuPathDB" id="FungiDB:B9J08_003006"/>
<evidence type="ECO:0000313" key="7">
    <source>
        <dbReference type="Proteomes" id="UP000037122"/>
    </source>
</evidence>
<dbReference type="STRING" id="498019.A0A2H0ZLB3"/>
<reference evidence="7" key="1">
    <citation type="journal article" date="2015" name="BMC Genomics">
        <title>Draft genome of a commonly misdiagnosed multidrug resistant pathogen Candida auris.</title>
        <authorList>
            <person name="Chatterjee S."/>
            <person name="Alampalli S.V."/>
            <person name="Nageshan R.K."/>
            <person name="Chettiar S.T."/>
            <person name="Joshi S."/>
            <person name="Tatu U.S."/>
        </authorList>
    </citation>
    <scope>NUCLEOTIDE SEQUENCE [LARGE SCALE GENOMIC DNA]</scope>
    <source>
        <strain evidence="7">6684</strain>
    </source>
</reference>
<dbReference type="VEuPathDB" id="FungiDB:CJI96_0000836"/>
<reference evidence="4" key="2">
    <citation type="submission" date="2015-07" db="EMBL/GenBank/DDBJ databases">
        <title>Draft Genome of a commonly misdiagnosed multidrug resistant pathogen Candida auris.</title>
        <authorList>
            <person name="Alampalli S.V."/>
            <person name="Chatterjee S."/>
            <person name="Nageshan R.K."/>
            <person name="Joshi S."/>
            <person name="Thiruganasambandam S.C."/>
            <person name="Tatu U.S."/>
        </authorList>
    </citation>
    <scope>NUCLEOTIDE SEQUENCE [LARGE SCALE GENOMIC DNA]</scope>
    <source>
        <strain evidence="4">6684</strain>
    </source>
</reference>
<dbReference type="EMBL" id="PEKT02000007">
    <property type="protein sequence ID" value="PIS51425.1"/>
    <property type="molecule type" value="Genomic_DNA"/>
</dbReference>
<dbReference type="InterPro" id="IPR039730">
    <property type="entry name" value="Jlp2/Ccd25"/>
</dbReference>
<dbReference type="Proteomes" id="UP000037122">
    <property type="component" value="Unassembled WGS sequence"/>
</dbReference>